<comment type="similarity">
    <text evidence="1">Belongs to the carbon-nitrogen hydrolase superfamily. NIT1/NIT2 family.</text>
</comment>
<name>A0A1C4W8N6_MICVI</name>
<dbReference type="AlphaFoldDB" id="A0A1C4W8N6"/>
<dbReference type="CDD" id="cd07197">
    <property type="entry name" value="nitrilase"/>
    <property type="match status" value="1"/>
</dbReference>
<proteinExistence type="inferred from homology"/>
<keyword evidence="4" id="KW-1185">Reference proteome</keyword>
<accession>A0A1C4W8N6</accession>
<dbReference type="Proteomes" id="UP000198242">
    <property type="component" value="Chromosome I"/>
</dbReference>
<dbReference type="Gene3D" id="3.60.110.10">
    <property type="entry name" value="Carbon-nitrogen hydrolase"/>
    <property type="match status" value="1"/>
</dbReference>
<dbReference type="EMBL" id="LT607411">
    <property type="protein sequence ID" value="SCE92596.1"/>
    <property type="molecule type" value="Genomic_DNA"/>
</dbReference>
<evidence type="ECO:0000256" key="1">
    <source>
        <dbReference type="ARBA" id="ARBA00010613"/>
    </source>
</evidence>
<dbReference type="PANTHER" id="PTHR23088:SF27">
    <property type="entry name" value="DEAMINATED GLUTATHIONE AMIDASE"/>
    <property type="match status" value="1"/>
</dbReference>
<dbReference type="InterPro" id="IPR003010">
    <property type="entry name" value="C-N_Hydrolase"/>
</dbReference>
<keyword evidence="3" id="KW-0378">Hydrolase</keyword>
<evidence type="ECO:0000313" key="4">
    <source>
        <dbReference type="Proteomes" id="UP000198242"/>
    </source>
</evidence>
<dbReference type="GO" id="GO:0016787">
    <property type="term" value="F:hydrolase activity"/>
    <property type="evidence" value="ECO:0007669"/>
    <property type="project" value="UniProtKB-KW"/>
</dbReference>
<gene>
    <name evidence="3" type="ORF">GA0074695_2201</name>
</gene>
<reference evidence="4" key="1">
    <citation type="submission" date="2016-06" db="EMBL/GenBank/DDBJ databases">
        <authorList>
            <person name="Varghese N."/>
            <person name="Submissions Spin"/>
        </authorList>
    </citation>
    <scope>NUCLEOTIDE SEQUENCE [LARGE SCALE GENOMIC DNA]</scope>
    <source>
        <strain evidence="4">DSM 43909</strain>
    </source>
</reference>
<dbReference type="InterPro" id="IPR036526">
    <property type="entry name" value="C-N_Hydrolase_sf"/>
</dbReference>
<evidence type="ECO:0000313" key="3">
    <source>
        <dbReference type="EMBL" id="SCE92596.1"/>
    </source>
</evidence>
<dbReference type="SUPFAM" id="SSF56317">
    <property type="entry name" value="Carbon-nitrogen hydrolase"/>
    <property type="match status" value="1"/>
</dbReference>
<dbReference type="Pfam" id="PF00795">
    <property type="entry name" value="CN_hydrolase"/>
    <property type="match status" value="1"/>
</dbReference>
<sequence>MISSGTRAGYHRPVSQAVPLPAHPLTVAAVQAEPVPGDVAGNAATAARLVGRAAGARIVVLPELFLPSYHPPTLAADPAGTDVAADEVGGVADPRLDPLRGVARDGGTTVVVGAAVRHPDGRRTISALVVDPTGAVRAAYDKQQLWSGERELFDPGRRGATLLVDDWRFGLGICYDGCFPEHGRAAADDGAHGYLCPSGYLAGSEHRRDLYYAARALDNTMYVVFANVVDGADPWRFNGGAAVYDPEGRPLARGANTGEDVLVATLDPTALAATRAAHTMLADRPADPGLPRAALPA</sequence>
<feature type="domain" description="CN hydrolase" evidence="2">
    <location>
        <begin position="25"/>
        <end position="268"/>
    </location>
</feature>
<organism evidence="3 4">
    <name type="scientific">Micromonospora viridifaciens</name>
    <dbReference type="NCBI Taxonomy" id="1881"/>
    <lineage>
        <taxon>Bacteria</taxon>
        <taxon>Bacillati</taxon>
        <taxon>Actinomycetota</taxon>
        <taxon>Actinomycetes</taxon>
        <taxon>Micromonosporales</taxon>
        <taxon>Micromonosporaceae</taxon>
        <taxon>Micromonospora</taxon>
    </lineage>
</organism>
<protein>
    <submittedName>
        <fullName evidence="3">Predicted amidohydrolase</fullName>
    </submittedName>
</protein>
<dbReference type="PROSITE" id="PS50263">
    <property type="entry name" value="CN_HYDROLASE"/>
    <property type="match status" value="1"/>
</dbReference>
<dbReference type="PANTHER" id="PTHR23088">
    <property type="entry name" value="NITRILASE-RELATED"/>
    <property type="match status" value="1"/>
</dbReference>
<evidence type="ECO:0000259" key="2">
    <source>
        <dbReference type="PROSITE" id="PS50263"/>
    </source>
</evidence>